<organism evidence="2 3">
    <name type="scientific">Chloroflexus aurantiacus (strain ATCC 29366 / DSM 635 / J-10-fl)</name>
    <dbReference type="NCBI Taxonomy" id="324602"/>
    <lineage>
        <taxon>Bacteria</taxon>
        <taxon>Bacillati</taxon>
        <taxon>Chloroflexota</taxon>
        <taxon>Chloroflexia</taxon>
        <taxon>Chloroflexales</taxon>
        <taxon>Chloroflexineae</taxon>
        <taxon>Chloroflexaceae</taxon>
        <taxon>Chloroflexus</taxon>
    </lineage>
</organism>
<name>A9WJP6_CHLAA</name>
<dbReference type="KEGG" id="cau:Caur_3325"/>
<dbReference type="RefSeq" id="WP_012259165.1">
    <property type="nucleotide sequence ID" value="NC_010175.1"/>
</dbReference>
<dbReference type="eggNOG" id="ENOG502ZB0I">
    <property type="taxonomic scope" value="Bacteria"/>
</dbReference>
<dbReference type="HOGENOM" id="CLU_053685_0_1_0"/>
<dbReference type="AlphaFoldDB" id="A9WJP6"/>
<keyword evidence="1" id="KW-0175">Coiled coil</keyword>
<dbReference type="PATRIC" id="fig|324602.8.peg.3744"/>
<dbReference type="EMBL" id="CP000909">
    <property type="protein sequence ID" value="ABY36512.1"/>
    <property type="molecule type" value="Genomic_DNA"/>
</dbReference>
<reference evidence="3" key="1">
    <citation type="journal article" date="2011" name="BMC Genomics">
        <title>Complete genome sequence of the filamentous anoxygenic phototrophic bacterium Chloroflexus aurantiacus.</title>
        <authorList>
            <person name="Tang K.H."/>
            <person name="Barry K."/>
            <person name="Chertkov O."/>
            <person name="Dalin E."/>
            <person name="Han C.S."/>
            <person name="Hauser L.J."/>
            <person name="Honchak B.M."/>
            <person name="Karbach L.E."/>
            <person name="Land M.L."/>
            <person name="Lapidus A."/>
            <person name="Larimer F.W."/>
            <person name="Mikhailova N."/>
            <person name="Pitluck S."/>
            <person name="Pierson B.K."/>
            <person name="Blankenship R.E."/>
        </authorList>
    </citation>
    <scope>NUCLEOTIDE SEQUENCE [LARGE SCALE GENOMIC DNA]</scope>
    <source>
        <strain evidence="3">ATCC 29366 / DSM 635 / J-10-fl</strain>
    </source>
</reference>
<evidence type="ECO:0000313" key="3">
    <source>
        <dbReference type="Proteomes" id="UP000002008"/>
    </source>
</evidence>
<feature type="coiled-coil region" evidence="1">
    <location>
        <begin position="209"/>
        <end position="264"/>
    </location>
</feature>
<sequence length="296" mass="31584">MPLPFIPLILLGGSVIAGIKGAVDTFSAIQQINELQEAYNERRAEYEERRAEYEKAHNRLVVRMNELNDLRLRAYDTIKEAAEFLKRAKVKKRHLAERIARPRLEQPDNWQGAHVDPIEAFQAVLKAGGAGTATAATVYSTVGTLGVASTGTAISTLSGAAATNATLAWLGGGALAAGGGGMALGTAVLGGLVAGPALLTAGFFAQGTVAQIKTKVERQIAEMGAAEEEMQNRIAEYKVIQDRIEELEMTIKQMNATLTDMLATADPNRDQDLFEIARVAKGLAEAIDVKTLPQAA</sequence>
<protein>
    <submittedName>
        <fullName evidence="2">Uncharacterized protein</fullName>
    </submittedName>
</protein>
<gene>
    <name evidence="2" type="ordered locus">Caur_3325</name>
</gene>
<evidence type="ECO:0000256" key="1">
    <source>
        <dbReference type="SAM" id="Coils"/>
    </source>
</evidence>
<proteinExistence type="predicted"/>
<dbReference type="STRING" id="324602.Caur_3325"/>
<accession>A9WJP6</accession>
<dbReference type="EnsemblBacteria" id="ABY36512">
    <property type="protein sequence ID" value="ABY36512"/>
    <property type="gene ID" value="Caur_3325"/>
</dbReference>
<evidence type="ECO:0000313" key="2">
    <source>
        <dbReference type="EMBL" id="ABY36512.1"/>
    </source>
</evidence>
<dbReference type="InParanoid" id="A9WJP6"/>
<keyword evidence="3" id="KW-1185">Reference proteome</keyword>
<feature type="coiled-coil region" evidence="1">
    <location>
        <begin position="29"/>
        <end position="70"/>
    </location>
</feature>
<dbReference type="Proteomes" id="UP000002008">
    <property type="component" value="Chromosome"/>
</dbReference>